<evidence type="ECO:0000313" key="2">
    <source>
        <dbReference type="Proteomes" id="UP000694888"/>
    </source>
</evidence>
<organism evidence="2 3">
    <name type="scientific">Aplysia californica</name>
    <name type="common">California sea hare</name>
    <dbReference type="NCBI Taxonomy" id="6500"/>
    <lineage>
        <taxon>Eukaryota</taxon>
        <taxon>Metazoa</taxon>
        <taxon>Spiralia</taxon>
        <taxon>Lophotrochozoa</taxon>
        <taxon>Mollusca</taxon>
        <taxon>Gastropoda</taxon>
        <taxon>Heterobranchia</taxon>
        <taxon>Euthyneura</taxon>
        <taxon>Tectipleura</taxon>
        <taxon>Aplysiida</taxon>
        <taxon>Aplysioidea</taxon>
        <taxon>Aplysiidae</taxon>
        <taxon>Aplysia</taxon>
    </lineage>
</organism>
<dbReference type="RefSeq" id="XP_012946657.1">
    <property type="nucleotide sequence ID" value="XM_013091203.1"/>
</dbReference>
<accession>A0ABM1AFI6</accession>
<name>A0ABM1AFI6_APLCA</name>
<feature type="transmembrane region" description="Helical" evidence="1">
    <location>
        <begin position="40"/>
        <end position="61"/>
    </location>
</feature>
<keyword evidence="1" id="KW-0472">Membrane</keyword>
<feature type="non-terminal residue" evidence="3">
    <location>
        <position position="107"/>
    </location>
</feature>
<proteinExistence type="predicted"/>
<feature type="non-terminal residue" evidence="3">
    <location>
        <position position="1"/>
    </location>
</feature>
<evidence type="ECO:0000256" key="1">
    <source>
        <dbReference type="SAM" id="Phobius"/>
    </source>
</evidence>
<protein>
    <submittedName>
        <fullName evidence="3">Uncharacterized protein LOC101858004</fullName>
    </submittedName>
</protein>
<keyword evidence="1" id="KW-1133">Transmembrane helix</keyword>
<keyword evidence="2" id="KW-1185">Reference proteome</keyword>
<gene>
    <name evidence="3" type="primary">LOC101858004</name>
</gene>
<evidence type="ECO:0000313" key="3">
    <source>
        <dbReference type="RefSeq" id="XP_012946657.1"/>
    </source>
</evidence>
<keyword evidence="1" id="KW-0812">Transmembrane</keyword>
<dbReference type="Proteomes" id="UP000694888">
    <property type="component" value="Unplaced"/>
</dbReference>
<sequence length="107" mass="12347">VVYLRALLPSLLYLTLLLLLSDRCRVYQYNQPRLFGQHRSLFWCLSALAPALLIAAFLAYLKSMPVGLKYRPEARYPCVELYPCTYLTCRGSALLTHAHRVPDDMRL</sequence>
<dbReference type="GeneID" id="101858004"/>
<reference evidence="3" key="1">
    <citation type="submission" date="2025-08" db="UniProtKB">
        <authorList>
            <consortium name="RefSeq"/>
        </authorList>
    </citation>
    <scope>IDENTIFICATION</scope>
</reference>